<feature type="compositionally biased region" description="Basic and acidic residues" evidence="1">
    <location>
        <begin position="23"/>
        <end position="51"/>
    </location>
</feature>
<comment type="caution">
    <text evidence="2">The sequence shown here is derived from an EMBL/GenBank/DDBJ whole genome shotgun (WGS) entry which is preliminary data.</text>
</comment>
<name>A0A9P8C6W3_9HELO</name>
<evidence type="ECO:0000313" key="3">
    <source>
        <dbReference type="Proteomes" id="UP000824998"/>
    </source>
</evidence>
<keyword evidence="3" id="KW-1185">Reference proteome</keyword>
<evidence type="ECO:0000313" key="2">
    <source>
        <dbReference type="EMBL" id="KAG9235662.1"/>
    </source>
</evidence>
<dbReference type="AlphaFoldDB" id="A0A9P8C6W3"/>
<organism evidence="2 3">
    <name type="scientific">Amylocarpus encephaloides</name>
    <dbReference type="NCBI Taxonomy" id="45428"/>
    <lineage>
        <taxon>Eukaryota</taxon>
        <taxon>Fungi</taxon>
        <taxon>Dikarya</taxon>
        <taxon>Ascomycota</taxon>
        <taxon>Pezizomycotina</taxon>
        <taxon>Leotiomycetes</taxon>
        <taxon>Helotiales</taxon>
        <taxon>Helotiales incertae sedis</taxon>
        <taxon>Amylocarpus</taxon>
    </lineage>
</organism>
<dbReference type="Proteomes" id="UP000824998">
    <property type="component" value="Unassembled WGS sequence"/>
</dbReference>
<feature type="non-terminal residue" evidence="2">
    <location>
        <position position="1"/>
    </location>
</feature>
<feature type="non-terminal residue" evidence="2">
    <location>
        <position position="306"/>
    </location>
</feature>
<evidence type="ECO:0000256" key="1">
    <source>
        <dbReference type="SAM" id="MobiDB-lite"/>
    </source>
</evidence>
<dbReference type="Pfam" id="PF12224">
    <property type="entry name" value="Amidoligase_2"/>
    <property type="match status" value="1"/>
</dbReference>
<gene>
    <name evidence="2" type="ORF">BJ875DRAFT_528683</name>
</gene>
<sequence length="306" mass="34811">KSTSTSMAERWTFGVEIELAVADGEKKQKEKVENKSRRSRSEEPPGRKLSTESENPAGYYSETPYRIEETQSSEILAFKNRIKETLEAEGYHTMIVKEGSNADPTRWQIVEDCTIAAPSQEIFERYNWHSIEIASPAYYFDDCSLCAVQDVCALISSKFQVNINTSMGIHVHVGNGKRGFTLDTLRKLGAFLWTFEPQILTLHPKRRQGSHWSGRLRNRSRLFQRYANNGKPPPTPAQATAEILRAKDPNYLKWYLNKGKRSSAYNLSNLGYNGDKAKPTIEFRQHAGTLDGMRISAWIQTVVEIV</sequence>
<proteinExistence type="predicted"/>
<dbReference type="InterPro" id="IPR022025">
    <property type="entry name" value="Amidoligase_2"/>
</dbReference>
<accession>A0A9P8C6W3</accession>
<dbReference type="PANTHER" id="PTHR36847:SF1">
    <property type="entry name" value="AMIDOLIGASE ENZYME"/>
    <property type="match status" value="1"/>
</dbReference>
<protein>
    <submittedName>
        <fullName evidence="2">Amidoligase</fullName>
    </submittedName>
</protein>
<dbReference type="EMBL" id="MU251426">
    <property type="protein sequence ID" value="KAG9235662.1"/>
    <property type="molecule type" value="Genomic_DNA"/>
</dbReference>
<reference evidence="2" key="1">
    <citation type="journal article" date="2021" name="IMA Fungus">
        <title>Genomic characterization of three marine fungi, including Emericellopsis atlantica sp. nov. with signatures of a generalist lifestyle and marine biomass degradation.</title>
        <authorList>
            <person name="Hagestad O.C."/>
            <person name="Hou L."/>
            <person name="Andersen J.H."/>
            <person name="Hansen E.H."/>
            <person name="Altermark B."/>
            <person name="Li C."/>
            <person name="Kuhnert E."/>
            <person name="Cox R.J."/>
            <person name="Crous P.W."/>
            <person name="Spatafora J.W."/>
            <person name="Lail K."/>
            <person name="Amirebrahimi M."/>
            <person name="Lipzen A."/>
            <person name="Pangilinan J."/>
            <person name="Andreopoulos W."/>
            <person name="Hayes R.D."/>
            <person name="Ng V."/>
            <person name="Grigoriev I.V."/>
            <person name="Jackson S.A."/>
            <person name="Sutton T.D.S."/>
            <person name="Dobson A.D.W."/>
            <person name="Rama T."/>
        </authorList>
    </citation>
    <scope>NUCLEOTIDE SEQUENCE</scope>
    <source>
        <strain evidence="2">TRa018bII</strain>
    </source>
</reference>
<dbReference type="OrthoDB" id="412402at2759"/>
<dbReference type="PANTHER" id="PTHR36847">
    <property type="entry name" value="AMIDOLIGASE ENZYME"/>
    <property type="match status" value="1"/>
</dbReference>
<feature type="region of interest" description="Disordered" evidence="1">
    <location>
        <begin position="22"/>
        <end position="64"/>
    </location>
</feature>